<evidence type="ECO:0000313" key="3">
    <source>
        <dbReference type="Proteomes" id="UP000265703"/>
    </source>
</evidence>
<reference evidence="2 3" key="1">
    <citation type="submission" date="2018-06" db="EMBL/GenBank/DDBJ databases">
        <title>Comparative genomics reveals the genomic features of Rhizophagus irregularis, R. cerebriforme, R. diaphanum and Gigaspora rosea, and their symbiotic lifestyle signature.</title>
        <authorList>
            <person name="Morin E."/>
            <person name="San Clemente H."/>
            <person name="Chen E.C.H."/>
            <person name="De La Providencia I."/>
            <person name="Hainaut M."/>
            <person name="Kuo A."/>
            <person name="Kohler A."/>
            <person name="Murat C."/>
            <person name="Tang N."/>
            <person name="Roy S."/>
            <person name="Loubradou J."/>
            <person name="Henrissat B."/>
            <person name="Grigoriev I.V."/>
            <person name="Corradi N."/>
            <person name="Roux C."/>
            <person name="Martin F.M."/>
        </authorList>
    </citation>
    <scope>NUCLEOTIDE SEQUENCE [LARGE SCALE GENOMIC DNA]</scope>
    <source>
        <strain evidence="2 3">DAOM 227022</strain>
    </source>
</reference>
<keyword evidence="1" id="KW-0472">Membrane</keyword>
<protein>
    <submittedName>
        <fullName evidence="2">Uncharacterized protein</fullName>
    </submittedName>
</protein>
<dbReference type="AlphaFoldDB" id="A0A397T1F3"/>
<feature type="transmembrane region" description="Helical" evidence="1">
    <location>
        <begin position="318"/>
        <end position="339"/>
    </location>
</feature>
<evidence type="ECO:0000256" key="1">
    <source>
        <dbReference type="SAM" id="Phobius"/>
    </source>
</evidence>
<sequence>MEEIKVDLDVLKFFFNMLRSQVLLEKEISKDIFSQAQKYISSHNDTLKHTNIYKSYITYQSSWKQPPQIVKSIQLITNEKEKRVFLCKLLITSTRLFHLKLSYEFIVVDQYQRRKWMNSKIKIPFNEWKVKNGILENLNKCLSGFKLLVEYDVNNIGQVEVDSGYKDELFDDRVDLSYGGMVFMSEVGVMIVIDLKYPKYSRGSFLEEKRSLTQMEYYRRYKCLNEQVISQKRVEKLKKIVEERFEEKCIMVIGAKFIEDSSHLEFYDEFDKLIAEKIKEITKVKFDFDRFIDENITDVGPTVRQTIKMEGNGTCETIVGYLIIGIGFSIYMLFFIYSLKWDLETQDWDFIDVPDDDDFIVEIILSLFQLIFCGDYYTC</sequence>
<organism evidence="2 3">
    <name type="scientific">Glomus cerebriforme</name>
    <dbReference type="NCBI Taxonomy" id="658196"/>
    <lineage>
        <taxon>Eukaryota</taxon>
        <taxon>Fungi</taxon>
        <taxon>Fungi incertae sedis</taxon>
        <taxon>Mucoromycota</taxon>
        <taxon>Glomeromycotina</taxon>
        <taxon>Glomeromycetes</taxon>
        <taxon>Glomerales</taxon>
        <taxon>Glomeraceae</taxon>
        <taxon>Glomus</taxon>
    </lineage>
</organism>
<keyword evidence="1" id="KW-0812">Transmembrane</keyword>
<gene>
    <name evidence="2" type="ORF">C1645_875917</name>
</gene>
<name>A0A397T1F3_9GLOM</name>
<dbReference type="EMBL" id="QKYT01000173">
    <property type="protein sequence ID" value="RIA90706.1"/>
    <property type="molecule type" value="Genomic_DNA"/>
</dbReference>
<feature type="transmembrane region" description="Helical" evidence="1">
    <location>
        <begin position="359"/>
        <end position="378"/>
    </location>
</feature>
<comment type="caution">
    <text evidence="2">The sequence shown here is derived from an EMBL/GenBank/DDBJ whole genome shotgun (WGS) entry which is preliminary data.</text>
</comment>
<keyword evidence="3" id="KW-1185">Reference proteome</keyword>
<dbReference type="OrthoDB" id="2343901at2759"/>
<evidence type="ECO:0000313" key="2">
    <source>
        <dbReference type="EMBL" id="RIA90706.1"/>
    </source>
</evidence>
<dbReference type="Proteomes" id="UP000265703">
    <property type="component" value="Unassembled WGS sequence"/>
</dbReference>
<accession>A0A397T1F3</accession>
<keyword evidence="1" id="KW-1133">Transmembrane helix</keyword>
<proteinExistence type="predicted"/>